<dbReference type="GO" id="GO:0032259">
    <property type="term" value="P:methylation"/>
    <property type="evidence" value="ECO:0007669"/>
    <property type="project" value="UniProtKB-KW"/>
</dbReference>
<organism evidence="7 8">
    <name type="scientific">Halobacillus litoralis</name>
    <dbReference type="NCBI Taxonomy" id="45668"/>
    <lineage>
        <taxon>Bacteria</taxon>
        <taxon>Bacillati</taxon>
        <taxon>Bacillota</taxon>
        <taxon>Bacilli</taxon>
        <taxon>Bacillales</taxon>
        <taxon>Bacillaceae</taxon>
        <taxon>Halobacillus</taxon>
    </lineage>
</organism>
<sequence>MNLEVKQDFINKLEDMFRFNQSNLNFGLYRVLNKKREIIYDFIHYDLFNIIEEAVGLDINKSEERQSFIYSHLLEFFSRYYDEGDFISQRRFKDGTYYIPYEGGETKYHWANYDQFYVKSSEDFSDYQFSTPRGEVLFKLLDVEIEENNNKGEDKEFHLIETPQIENPTIINDKLIVYFQYVNVKKAKQKKINKDILMKLEDIIINDSNFSEFHNLLHKPTKSALSRLEIELSTYTTKNTQDYFIHKNLKGFLELELENYIKNEIINLNDLDKDSFSATVSMVKAMSVVAKKLIEFLSQIEEFQKKLWLKKKFVVSTDYIITLDKIDDSFYPEIIKNKMQINQWRKDFAIDEILNNNPVDVDFLKNHRTLSIDTKFYDEVFKDKLIASFENIEEQIPGLLINSDNYQALNLLSKLYKNKVDTIYIDPPYNTDASQILYKNNYRHSSWMSLMADRINLGRKLLKRSGIQTTAIDDFELKELYSLLEMEFGRPNFAGIISVLSNPSGRPREGGIAQSHEYLLTYKNSEESKIGEFDRNEKQLKRYNKKDEKGPYEQRNLRRDGSNSDKEDGIKQWYPFFVDENTLEWRIPKLYWDDEIGEWRTHEQPNVHEQVIWPINDDNIEKNWRWSWEHVNRDRDEIYVLRQKSGLQMYYKFRPRSKGISPSSFWKETKYSAVEYGTKHLQKIIPRSVFNYPKSIHAVMDTLQITGMKNHDSVVLDYFAGSGTTGEAALQLMRKDNDNTVRRMILIEMGKYFESETKKRIAKSMYSEEWYKGKPKDRKGLSYAFKYQLFESYEDALNNIQFSNETIPTGQYKNKIEYDYLINYIFEYETKDSMTYLNIKYLSNPFKYQMNISERGEMTVRNIDLIETFNYLLGISLIKSYETKEFAITTTQDNLGKIVVSLEDGNDYKYKIIEGKIEDDIRVLVIWRTLDEDLILSDAVLKKVIQEYKIQLNNYNRIYINGDSSLKSIYQTEVFQIESTMKKEMFNMEGNI</sequence>
<comment type="similarity">
    <text evidence="1">Belongs to the N(4)/N(6)-methyltransferase family.</text>
</comment>
<keyword evidence="4" id="KW-0680">Restriction system</keyword>
<evidence type="ECO:0000313" key="8">
    <source>
        <dbReference type="Proteomes" id="UP000287756"/>
    </source>
</evidence>
<dbReference type="SUPFAM" id="SSF53335">
    <property type="entry name" value="S-adenosyl-L-methionine-dependent methyltransferases"/>
    <property type="match status" value="1"/>
</dbReference>
<dbReference type="Pfam" id="PF01555">
    <property type="entry name" value="N6_N4_Mtase"/>
    <property type="match status" value="1"/>
</dbReference>
<evidence type="ECO:0000259" key="6">
    <source>
        <dbReference type="Pfam" id="PF01555"/>
    </source>
</evidence>
<dbReference type="KEGG" id="hli:HLI_08810"/>
<proteinExistence type="inferred from homology"/>
<accession>A0A410MC99</accession>
<keyword evidence="3" id="KW-0808">Transferase</keyword>
<evidence type="ECO:0000313" key="7">
    <source>
        <dbReference type="EMBL" id="QAS52320.1"/>
    </source>
</evidence>
<feature type="region of interest" description="Disordered" evidence="5">
    <location>
        <begin position="536"/>
        <end position="566"/>
    </location>
</feature>
<evidence type="ECO:0000256" key="5">
    <source>
        <dbReference type="SAM" id="MobiDB-lite"/>
    </source>
</evidence>
<name>A0A410MC99_9BACI</name>
<reference evidence="7 8" key="1">
    <citation type="submission" date="2018-01" db="EMBL/GenBank/DDBJ databases">
        <title>The whole genome sequencing and assembly of Halobacillus litoralis ERB031 strain.</title>
        <authorList>
            <person name="Lee S.-J."/>
            <person name="Park M.-K."/>
            <person name="Kim J.-Y."/>
            <person name="Lee Y.-J."/>
            <person name="Yi H."/>
            <person name="Bahn Y.-S."/>
            <person name="Kim J.F."/>
            <person name="Lee D.-W."/>
        </authorList>
    </citation>
    <scope>NUCLEOTIDE SEQUENCE [LARGE SCALE GENOMIC DNA]</scope>
    <source>
        <strain evidence="7 8">ERB 031</strain>
    </source>
</reference>
<keyword evidence="2" id="KW-0489">Methyltransferase</keyword>
<dbReference type="Gene3D" id="3.40.50.150">
    <property type="entry name" value="Vaccinia Virus protein VP39"/>
    <property type="match status" value="1"/>
</dbReference>
<dbReference type="Proteomes" id="UP000287756">
    <property type="component" value="Chromosome"/>
</dbReference>
<evidence type="ECO:0000256" key="3">
    <source>
        <dbReference type="ARBA" id="ARBA00022679"/>
    </source>
</evidence>
<dbReference type="InterPro" id="IPR002052">
    <property type="entry name" value="DNA_methylase_N6_adenine_CS"/>
</dbReference>
<dbReference type="EMBL" id="CP026118">
    <property type="protein sequence ID" value="QAS52320.1"/>
    <property type="molecule type" value="Genomic_DNA"/>
</dbReference>
<dbReference type="REBASE" id="297074">
    <property type="entry name" value="M.Hli31ORF8810P"/>
</dbReference>
<evidence type="ECO:0000256" key="1">
    <source>
        <dbReference type="ARBA" id="ARBA00006594"/>
    </source>
</evidence>
<dbReference type="InterPro" id="IPR029063">
    <property type="entry name" value="SAM-dependent_MTases_sf"/>
</dbReference>
<dbReference type="InterPro" id="IPR002941">
    <property type="entry name" value="DNA_methylase_N4/N6"/>
</dbReference>
<gene>
    <name evidence="7" type="ORF">HLI_08810</name>
</gene>
<dbReference type="RefSeq" id="WP_128524613.1">
    <property type="nucleotide sequence ID" value="NZ_CP026118.1"/>
</dbReference>
<feature type="domain" description="DNA methylase N-4/N-6" evidence="6">
    <location>
        <begin position="420"/>
        <end position="758"/>
    </location>
</feature>
<evidence type="ECO:0000256" key="4">
    <source>
        <dbReference type="ARBA" id="ARBA00022747"/>
    </source>
</evidence>
<dbReference type="OrthoDB" id="9800801at2"/>
<dbReference type="AlphaFoldDB" id="A0A410MC99"/>
<dbReference type="PROSITE" id="PS00092">
    <property type="entry name" value="N6_MTASE"/>
    <property type="match status" value="1"/>
</dbReference>
<dbReference type="GO" id="GO:0003677">
    <property type="term" value="F:DNA binding"/>
    <property type="evidence" value="ECO:0007669"/>
    <property type="project" value="InterPro"/>
</dbReference>
<dbReference type="GO" id="GO:0009307">
    <property type="term" value="P:DNA restriction-modification system"/>
    <property type="evidence" value="ECO:0007669"/>
    <property type="project" value="UniProtKB-KW"/>
</dbReference>
<dbReference type="GO" id="GO:0008170">
    <property type="term" value="F:N-methyltransferase activity"/>
    <property type="evidence" value="ECO:0007669"/>
    <property type="project" value="InterPro"/>
</dbReference>
<evidence type="ECO:0000256" key="2">
    <source>
        <dbReference type="ARBA" id="ARBA00022603"/>
    </source>
</evidence>
<protein>
    <recommendedName>
        <fullName evidence="6">DNA methylase N-4/N-6 domain-containing protein</fullName>
    </recommendedName>
</protein>